<accession>A0ABS1Q6P9</accession>
<name>A0ABS1Q6P9_9ACTN</name>
<evidence type="ECO:0000313" key="3">
    <source>
        <dbReference type="Proteomes" id="UP000621510"/>
    </source>
</evidence>
<keyword evidence="3" id="KW-1185">Reference proteome</keyword>
<dbReference type="EMBL" id="JAERRG010000048">
    <property type="protein sequence ID" value="MBL1120333.1"/>
    <property type="molecule type" value="Genomic_DNA"/>
</dbReference>
<dbReference type="Proteomes" id="UP000621510">
    <property type="component" value="Unassembled WGS sequence"/>
</dbReference>
<protein>
    <submittedName>
        <fullName evidence="2">Uncharacterized protein</fullName>
    </submittedName>
</protein>
<proteinExistence type="predicted"/>
<comment type="caution">
    <text evidence="2">The sequence shown here is derived from an EMBL/GenBank/DDBJ whole genome shotgun (WGS) entry which is preliminary data.</text>
</comment>
<evidence type="ECO:0000256" key="1">
    <source>
        <dbReference type="SAM" id="MobiDB-lite"/>
    </source>
</evidence>
<feature type="region of interest" description="Disordered" evidence="1">
    <location>
        <begin position="1"/>
        <end position="105"/>
    </location>
</feature>
<sequence>MPPDPDAASVTSFGDPAARQRALSRAVRGSVVASIPETHRLRVPGRTPKDHRDVSEETTAKVDSDWDSDLDPDSARTEATPIQDDRVVVRQYVPSSGVRSTRRPR</sequence>
<reference evidence="2 3" key="1">
    <citation type="submission" date="2021-01" db="EMBL/GenBank/DDBJ databases">
        <title>WGS of actinomycetes isolated from Thailand.</title>
        <authorList>
            <person name="Thawai C."/>
        </authorList>
    </citation>
    <scope>NUCLEOTIDE SEQUENCE [LARGE SCALE GENOMIC DNA]</scope>
    <source>
        <strain evidence="2 3">CA3R110</strain>
    </source>
</reference>
<gene>
    <name evidence="2" type="ORF">JK364_49795</name>
</gene>
<feature type="compositionally biased region" description="Basic and acidic residues" evidence="1">
    <location>
        <begin position="47"/>
        <end position="64"/>
    </location>
</feature>
<evidence type="ECO:0000313" key="2">
    <source>
        <dbReference type="EMBL" id="MBL1120333.1"/>
    </source>
</evidence>
<organism evidence="2 3">
    <name type="scientific">Streptomyces endocoffeicus</name>
    <dbReference type="NCBI Taxonomy" id="2898945"/>
    <lineage>
        <taxon>Bacteria</taxon>
        <taxon>Bacillati</taxon>
        <taxon>Actinomycetota</taxon>
        <taxon>Actinomycetes</taxon>
        <taxon>Kitasatosporales</taxon>
        <taxon>Streptomycetaceae</taxon>
        <taxon>Streptomyces</taxon>
    </lineage>
</organism>
<dbReference type="RefSeq" id="WP_201858102.1">
    <property type="nucleotide sequence ID" value="NZ_JAERRG010000048.1"/>
</dbReference>